<evidence type="ECO:0000313" key="2">
    <source>
        <dbReference type="Proteomes" id="UP000006813"/>
    </source>
</evidence>
<dbReference type="STRING" id="10181.G5AZV7"/>
<organism evidence="1 2">
    <name type="scientific">Heterocephalus glaber</name>
    <name type="common">Naked mole rat</name>
    <dbReference type="NCBI Taxonomy" id="10181"/>
    <lineage>
        <taxon>Eukaryota</taxon>
        <taxon>Metazoa</taxon>
        <taxon>Chordata</taxon>
        <taxon>Craniata</taxon>
        <taxon>Vertebrata</taxon>
        <taxon>Euteleostomi</taxon>
        <taxon>Mammalia</taxon>
        <taxon>Eutheria</taxon>
        <taxon>Euarchontoglires</taxon>
        <taxon>Glires</taxon>
        <taxon>Rodentia</taxon>
        <taxon>Hystricomorpha</taxon>
        <taxon>Bathyergidae</taxon>
        <taxon>Heterocephalus</taxon>
    </lineage>
</organism>
<sequence length="68" mass="7287">MVKPSLQRILSSPCFSREKEGYKAGATIHASHAMALLSLHGRGGRRSESSRVSVSCCSNLGPGPRWCS</sequence>
<evidence type="ECO:0000313" key="1">
    <source>
        <dbReference type="EMBL" id="EHB02568.1"/>
    </source>
</evidence>
<accession>G5AZV7</accession>
<gene>
    <name evidence="1" type="ORF">GW7_19575</name>
</gene>
<protein>
    <submittedName>
        <fullName evidence="1">Ornithine decarboxylase antizyme</fullName>
    </submittedName>
</protein>
<dbReference type="AlphaFoldDB" id="G5AZV7"/>
<proteinExistence type="predicted"/>
<reference evidence="1 2" key="1">
    <citation type="journal article" date="2011" name="Nature">
        <title>Genome sequencing reveals insights into physiology and longevity of the naked mole rat.</title>
        <authorList>
            <person name="Kim E.B."/>
            <person name="Fang X."/>
            <person name="Fushan A.A."/>
            <person name="Huang Z."/>
            <person name="Lobanov A.V."/>
            <person name="Han L."/>
            <person name="Marino S.M."/>
            <person name="Sun X."/>
            <person name="Turanov A.A."/>
            <person name="Yang P."/>
            <person name="Yim S.H."/>
            <person name="Zhao X."/>
            <person name="Kasaikina M.V."/>
            <person name="Stoletzki N."/>
            <person name="Peng C."/>
            <person name="Polak P."/>
            <person name="Xiong Z."/>
            <person name="Kiezun A."/>
            <person name="Zhu Y."/>
            <person name="Chen Y."/>
            <person name="Kryukov G.V."/>
            <person name="Zhang Q."/>
            <person name="Peshkin L."/>
            <person name="Yang L."/>
            <person name="Bronson R.T."/>
            <person name="Buffenstein R."/>
            <person name="Wang B."/>
            <person name="Han C."/>
            <person name="Li Q."/>
            <person name="Chen L."/>
            <person name="Zhao W."/>
            <person name="Sunyaev S.R."/>
            <person name="Park T.J."/>
            <person name="Zhang G."/>
            <person name="Wang J."/>
            <person name="Gladyshev V.N."/>
        </authorList>
    </citation>
    <scope>NUCLEOTIDE SEQUENCE [LARGE SCALE GENOMIC DNA]</scope>
</reference>
<dbReference type="InParanoid" id="G5AZV7"/>
<dbReference type="EMBL" id="JH167696">
    <property type="protein sequence ID" value="EHB02568.1"/>
    <property type="molecule type" value="Genomic_DNA"/>
</dbReference>
<dbReference type="Proteomes" id="UP000006813">
    <property type="component" value="Unassembled WGS sequence"/>
</dbReference>
<name>G5AZV7_HETGA</name>